<evidence type="ECO:0000313" key="4">
    <source>
        <dbReference type="EMBL" id="AMY11760.1"/>
    </source>
</evidence>
<dbReference type="RefSeq" id="WP_110173280.1">
    <property type="nucleotide sequence ID" value="NZ_CP015136.1"/>
</dbReference>
<dbReference type="PANTHER" id="PTHR43685:SF2">
    <property type="entry name" value="GLYCOSYLTRANSFERASE 2-LIKE DOMAIN-CONTAINING PROTEIN"/>
    <property type="match status" value="1"/>
</dbReference>
<dbReference type="KEGG" id="abac:LuPra_05022"/>
<dbReference type="PANTHER" id="PTHR43685">
    <property type="entry name" value="GLYCOSYLTRANSFERASE"/>
    <property type="match status" value="1"/>
</dbReference>
<sequence length="346" mass="36905">MTNEPGTGYRVPGTGDSQPAARSLQPEGELSAQPLVSVIVAARNSASTLPACLRALAAQDHPLVEIIVVDDGSDDDTAAVADAAGVRVVRTPAIGASAARNLGIETARGDIVAFTDGDCVADAGWARALVEGLQSSGATGVGGKQVNVFPPGRRALRDGFEAFFRAASIVSDYTRGDERPRPVQHNASCCSAYLIGPVRAVGGFTKGLWPGEDVDLDLRLAAQGATFYYVPQAIVHHHRPGTFAWFRRMMRRYGAAERRLVRMHGRKRAVDYVPVLLATVLAMQGLILWPAAHGAIVAFDAVLLLGGLGVLWSTTPIRHWPTVMLFGVTALWEWHIGWLTARGETA</sequence>
<dbReference type="Pfam" id="PF00535">
    <property type="entry name" value="Glycos_transf_2"/>
    <property type="match status" value="1"/>
</dbReference>
<keyword evidence="2" id="KW-0472">Membrane</keyword>
<proteinExistence type="predicted"/>
<dbReference type="OrthoDB" id="525353at2"/>
<organism evidence="4 5">
    <name type="scientific">Luteitalea pratensis</name>
    <dbReference type="NCBI Taxonomy" id="1855912"/>
    <lineage>
        <taxon>Bacteria</taxon>
        <taxon>Pseudomonadati</taxon>
        <taxon>Acidobacteriota</taxon>
        <taxon>Vicinamibacteria</taxon>
        <taxon>Vicinamibacterales</taxon>
        <taxon>Vicinamibacteraceae</taxon>
        <taxon>Luteitalea</taxon>
    </lineage>
</organism>
<name>A0A143PUL9_LUTPR</name>
<evidence type="ECO:0000256" key="1">
    <source>
        <dbReference type="SAM" id="MobiDB-lite"/>
    </source>
</evidence>
<evidence type="ECO:0000313" key="5">
    <source>
        <dbReference type="Proteomes" id="UP000076079"/>
    </source>
</evidence>
<evidence type="ECO:0000259" key="3">
    <source>
        <dbReference type="Pfam" id="PF00535"/>
    </source>
</evidence>
<keyword evidence="4" id="KW-0328">Glycosyltransferase</keyword>
<dbReference type="GO" id="GO:0016757">
    <property type="term" value="F:glycosyltransferase activity"/>
    <property type="evidence" value="ECO:0007669"/>
    <property type="project" value="UniProtKB-KW"/>
</dbReference>
<accession>A0A143PUL9</accession>
<reference evidence="5" key="2">
    <citation type="submission" date="2016-04" db="EMBL/GenBank/DDBJ databases">
        <title>First Complete Genome Sequence of a Subdivision 6 Acidobacterium.</title>
        <authorList>
            <person name="Huang S."/>
            <person name="Vieira S."/>
            <person name="Bunk B."/>
            <person name="Riedel T."/>
            <person name="Sproeer C."/>
            <person name="Overmann J."/>
        </authorList>
    </citation>
    <scope>NUCLEOTIDE SEQUENCE [LARGE SCALE GENOMIC DNA]</scope>
    <source>
        <strain evidence="5">DSM 100886 HEG_-6_39</strain>
    </source>
</reference>
<dbReference type="EMBL" id="CP015136">
    <property type="protein sequence ID" value="AMY11760.1"/>
    <property type="molecule type" value="Genomic_DNA"/>
</dbReference>
<feature type="domain" description="Glycosyltransferase 2-like" evidence="3">
    <location>
        <begin position="37"/>
        <end position="197"/>
    </location>
</feature>
<dbReference type="AlphaFoldDB" id="A0A143PUL9"/>
<dbReference type="SUPFAM" id="SSF53448">
    <property type="entry name" value="Nucleotide-diphospho-sugar transferases"/>
    <property type="match status" value="1"/>
</dbReference>
<gene>
    <name evidence="4" type="primary">epsJ</name>
    <name evidence="4" type="ORF">LuPra_05022</name>
</gene>
<dbReference type="InterPro" id="IPR029044">
    <property type="entry name" value="Nucleotide-diphossugar_trans"/>
</dbReference>
<reference evidence="4 5" key="1">
    <citation type="journal article" date="2016" name="Genome Announc.">
        <title>First Complete Genome Sequence of a Subdivision 6 Acidobacterium Strain.</title>
        <authorList>
            <person name="Huang S."/>
            <person name="Vieira S."/>
            <person name="Bunk B."/>
            <person name="Riedel T."/>
            <person name="Sproer C."/>
            <person name="Overmann J."/>
        </authorList>
    </citation>
    <scope>NUCLEOTIDE SEQUENCE [LARGE SCALE GENOMIC DNA]</scope>
    <source>
        <strain evidence="5">DSM 100886 HEG_-6_39</strain>
    </source>
</reference>
<dbReference type="InterPro" id="IPR001173">
    <property type="entry name" value="Glyco_trans_2-like"/>
</dbReference>
<evidence type="ECO:0000256" key="2">
    <source>
        <dbReference type="SAM" id="Phobius"/>
    </source>
</evidence>
<protein>
    <submittedName>
        <fullName evidence="4">Putative glycosyltransferase EpsJ</fullName>
        <ecNumber evidence="4">2.4.-.-</ecNumber>
    </submittedName>
</protein>
<dbReference type="EC" id="2.4.-.-" evidence="4"/>
<dbReference type="Gene3D" id="3.90.550.10">
    <property type="entry name" value="Spore Coat Polysaccharide Biosynthesis Protein SpsA, Chain A"/>
    <property type="match status" value="1"/>
</dbReference>
<dbReference type="InterPro" id="IPR050834">
    <property type="entry name" value="Glycosyltransf_2"/>
</dbReference>
<feature type="region of interest" description="Disordered" evidence="1">
    <location>
        <begin position="1"/>
        <end position="27"/>
    </location>
</feature>
<keyword evidence="2" id="KW-1133">Transmembrane helix</keyword>
<feature type="transmembrane region" description="Helical" evidence="2">
    <location>
        <begin position="269"/>
        <end position="289"/>
    </location>
</feature>
<dbReference type="Proteomes" id="UP000076079">
    <property type="component" value="Chromosome"/>
</dbReference>
<dbReference type="STRING" id="1855912.LuPra_05022"/>
<keyword evidence="5" id="KW-1185">Reference proteome</keyword>
<keyword evidence="4" id="KW-0808">Transferase</keyword>
<keyword evidence="2" id="KW-0812">Transmembrane</keyword>
<feature type="transmembrane region" description="Helical" evidence="2">
    <location>
        <begin position="295"/>
        <end position="314"/>
    </location>
</feature>